<dbReference type="Proteomes" id="UP000244224">
    <property type="component" value="Unassembled WGS sequence"/>
</dbReference>
<dbReference type="Pfam" id="PF22262">
    <property type="entry name" value="DUF6950"/>
    <property type="match status" value="1"/>
</dbReference>
<proteinExistence type="predicted"/>
<protein>
    <recommendedName>
        <fullName evidence="1">DUF6950 domain-containing protein</fullName>
    </recommendedName>
</protein>
<feature type="domain" description="DUF6950" evidence="1">
    <location>
        <begin position="4"/>
        <end position="133"/>
    </location>
</feature>
<dbReference type="RefSeq" id="WP_108130943.1">
    <property type="nucleotide sequence ID" value="NZ_QBKP01000038.1"/>
</dbReference>
<keyword evidence="3" id="KW-1185">Reference proteome</keyword>
<evidence type="ECO:0000313" key="3">
    <source>
        <dbReference type="Proteomes" id="UP000244224"/>
    </source>
</evidence>
<reference evidence="2 3" key="1">
    <citation type="submission" date="2018-04" db="EMBL/GenBank/DDBJ databases">
        <title>Genomic Encyclopedia of Archaeal and Bacterial Type Strains, Phase II (KMG-II): from individual species to whole genera.</title>
        <authorList>
            <person name="Goeker M."/>
        </authorList>
    </citation>
    <scope>NUCLEOTIDE SEQUENCE [LARGE SCALE GENOMIC DNA]</scope>
    <source>
        <strain evidence="2 3">DSM 21823</strain>
    </source>
</reference>
<dbReference type="AlphaFoldDB" id="A0A2T6A6H8"/>
<evidence type="ECO:0000259" key="1">
    <source>
        <dbReference type="Pfam" id="PF22262"/>
    </source>
</evidence>
<comment type="caution">
    <text evidence="2">The sequence shown here is derived from an EMBL/GenBank/DDBJ whole genome shotgun (WGS) entry which is preliminary data.</text>
</comment>
<accession>A0A2T6A6H8</accession>
<dbReference type="InterPro" id="IPR053802">
    <property type="entry name" value="DUF6950"/>
</dbReference>
<organism evidence="2 3">
    <name type="scientific">Gemmobacter caeni</name>
    <dbReference type="NCBI Taxonomy" id="589035"/>
    <lineage>
        <taxon>Bacteria</taxon>
        <taxon>Pseudomonadati</taxon>
        <taxon>Pseudomonadota</taxon>
        <taxon>Alphaproteobacteria</taxon>
        <taxon>Rhodobacterales</taxon>
        <taxon>Paracoccaceae</taxon>
        <taxon>Gemmobacter</taxon>
    </lineage>
</organism>
<sequence>MTPLYAELNRWRRLTYRWGEADCVTLCADWCMRCGWPDPAADLRLTYESMAECQRVTRFFSDPLAVVAPRMAAAGLALTALPVAGDVGIVLQIAPGVTRPHAALCLGETWAVKETSGAVTAFRPQKILGAWGVGYAHP</sequence>
<dbReference type="OrthoDB" id="6586924at2"/>
<gene>
    <name evidence="2" type="ORF">C8N34_1386</name>
</gene>
<evidence type="ECO:0000313" key="2">
    <source>
        <dbReference type="EMBL" id="PTX39403.1"/>
    </source>
</evidence>
<name>A0A2T6A6H8_9RHOB</name>
<dbReference type="EMBL" id="QBKP01000038">
    <property type="protein sequence ID" value="PTX39403.1"/>
    <property type="molecule type" value="Genomic_DNA"/>
</dbReference>